<evidence type="ECO:0000256" key="1">
    <source>
        <dbReference type="ARBA" id="ARBA00022801"/>
    </source>
</evidence>
<dbReference type="InterPro" id="IPR029033">
    <property type="entry name" value="His_PPase_superfam"/>
</dbReference>
<protein>
    <submittedName>
        <fullName evidence="2">Histidine phosphatase family protein</fullName>
    </submittedName>
</protein>
<dbReference type="PANTHER" id="PTHR20935:SF1">
    <property type="entry name" value="SLL1549 PROTEIN"/>
    <property type="match status" value="1"/>
</dbReference>
<dbReference type="Pfam" id="PF00300">
    <property type="entry name" value="His_Phos_1"/>
    <property type="match status" value="1"/>
</dbReference>
<evidence type="ECO:0000313" key="2">
    <source>
        <dbReference type="EMBL" id="ARN21915.1"/>
    </source>
</evidence>
<accession>A0A1W6LCC9</accession>
<dbReference type="PANTHER" id="PTHR20935">
    <property type="entry name" value="PHOSPHOGLYCERATE MUTASE-RELATED"/>
    <property type="match status" value="1"/>
</dbReference>
<dbReference type="NCBIfam" id="TIGR00249">
    <property type="entry name" value="sixA"/>
    <property type="match status" value="1"/>
</dbReference>
<dbReference type="Gene3D" id="3.40.50.1240">
    <property type="entry name" value="Phosphoglycerate mutase-like"/>
    <property type="match status" value="1"/>
</dbReference>
<reference evidence="2 3" key="1">
    <citation type="submission" date="2016-04" db="EMBL/GenBank/DDBJ databases">
        <title>Complete genome sequence of natural rubber-degrading, novel Gram-negative bacterium, Rhizobacter gummiphilus strain NS21.</title>
        <authorList>
            <person name="Tabata M."/>
            <person name="Kasai D."/>
            <person name="Fukuda M."/>
        </authorList>
    </citation>
    <scope>NUCLEOTIDE SEQUENCE [LARGE SCALE GENOMIC DNA]</scope>
    <source>
        <strain evidence="2 3">NS21</strain>
    </source>
</reference>
<dbReference type="CDD" id="cd07067">
    <property type="entry name" value="HP_PGM_like"/>
    <property type="match status" value="1"/>
</dbReference>
<dbReference type="RefSeq" id="WP_085752212.1">
    <property type="nucleotide sequence ID" value="NZ_BSPR01000006.1"/>
</dbReference>
<keyword evidence="3" id="KW-1185">Reference proteome</keyword>
<dbReference type="InterPro" id="IPR051021">
    <property type="entry name" value="Mito_Ser/Thr_phosphatase"/>
</dbReference>
<proteinExistence type="predicted"/>
<dbReference type="SUPFAM" id="SSF53254">
    <property type="entry name" value="Phosphoglycerate mutase-like"/>
    <property type="match status" value="1"/>
</dbReference>
<dbReference type="GO" id="GO:0101006">
    <property type="term" value="F:protein histidine phosphatase activity"/>
    <property type="evidence" value="ECO:0007669"/>
    <property type="project" value="InterPro"/>
</dbReference>
<dbReference type="GO" id="GO:0005737">
    <property type="term" value="C:cytoplasm"/>
    <property type="evidence" value="ECO:0007669"/>
    <property type="project" value="InterPro"/>
</dbReference>
<organism evidence="2 3">
    <name type="scientific">Piscinibacter gummiphilus</name>
    <dbReference type="NCBI Taxonomy" id="946333"/>
    <lineage>
        <taxon>Bacteria</taxon>
        <taxon>Pseudomonadati</taxon>
        <taxon>Pseudomonadota</taxon>
        <taxon>Betaproteobacteria</taxon>
        <taxon>Burkholderiales</taxon>
        <taxon>Sphaerotilaceae</taxon>
        <taxon>Piscinibacter</taxon>
    </lineage>
</organism>
<gene>
    <name evidence="2" type="ORF">A4W93_19530</name>
</gene>
<dbReference type="SMART" id="SM00855">
    <property type="entry name" value="PGAM"/>
    <property type="match status" value="1"/>
</dbReference>
<dbReference type="EMBL" id="CP015118">
    <property type="protein sequence ID" value="ARN21915.1"/>
    <property type="molecule type" value="Genomic_DNA"/>
</dbReference>
<dbReference type="STRING" id="946333.A4W93_19530"/>
<dbReference type="AlphaFoldDB" id="A0A1W6LCC9"/>
<dbReference type="InterPro" id="IPR004449">
    <property type="entry name" value="SixA"/>
</dbReference>
<evidence type="ECO:0000313" key="3">
    <source>
        <dbReference type="Proteomes" id="UP000193427"/>
    </source>
</evidence>
<dbReference type="KEGG" id="rgu:A4W93_19530"/>
<dbReference type="Proteomes" id="UP000193427">
    <property type="component" value="Chromosome"/>
</dbReference>
<keyword evidence="1" id="KW-0378">Hydrolase</keyword>
<dbReference type="OrthoDB" id="9814783at2"/>
<dbReference type="InterPro" id="IPR013078">
    <property type="entry name" value="His_Pase_superF_clade-1"/>
</dbReference>
<name>A0A1W6LCC9_9BURK</name>
<sequence length="153" mass="17083">MDLILWRHAEAHVIKEGQSDLDRSLTTKGERQAQRMAEWLNQRLAHSTRILVSPAVRTQQTAKALDRNFKTVPAIAPEASPVALLSAARWPDASEPVLIVGHQPTLGQVAALLLGEVHQTWVLKKGAVWWLRQREREGVSQVLVQAVMSPDHL</sequence>